<dbReference type="InterPro" id="IPR030827">
    <property type="entry name" value="Myo_inos_IolG"/>
</dbReference>
<dbReference type="InterPro" id="IPR000683">
    <property type="entry name" value="Gfo/Idh/MocA-like_OxRdtase_N"/>
</dbReference>
<dbReference type="Pfam" id="PF22725">
    <property type="entry name" value="GFO_IDH_MocA_C3"/>
    <property type="match status" value="1"/>
</dbReference>
<proteinExistence type="inferred from homology"/>
<name>A0A7S0LHZ2_9EUKA</name>
<dbReference type="PANTHER" id="PTHR42840:SF3">
    <property type="entry name" value="BINDING ROSSMANN FOLD OXIDOREDUCTASE, PUTATIVE (AFU_ORTHOLOGUE AFUA_2G10240)-RELATED"/>
    <property type="match status" value="1"/>
</dbReference>
<evidence type="ECO:0000256" key="3">
    <source>
        <dbReference type="SAM" id="SignalP"/>
    </source>
</evidence>
<evidence type="ECO:0000256" key="1">
    <source>
        <dbReference type="ARBA" id="ARBA00010928"/>
    </source>
</evidence>
<dbReference type="InterPro" id="IPR036291">
    <property type="entry name" value="NAD(P)-bd_dom_sf"/>
</dbReference>
<dbReference type="InterPro" id="IPR055170">
    <property type="entry name" value="GFO_IDH_MocA-like_dom"/>
</dbReference>
<dbReference type="AlphaFoldDB" id="A0A7S0LHZ2"/>
<dbReference type="EMBL" id="HBEY01034487">
    <property type="protein sequence ID" value="CAD8613074.1"/>
    <property type="molecule type" value="Transcribed_RNA"/>
</dbReference>
<accession>A0A7S0LHZ2</accession>
<dbReference type="GO" id="GO:0000166">
    <property type="term" value="F:nucleotide binding"/>
    <property type="evidence" value="ECO:0007669"/>
    <property type="project" value="InterPro"/>
</dbReference>
<dbReference type="Gene3D" id="3.40.50.720">
    <property type="entry name" value="NAD(P)-binding Rossmann-like Domain"/>
    <property type="match status" value="1"/>
</dbReference>
<evidence type="ECO:0000313" key="6">
    <source>
        <dbReference type="EMBL" id="CAD8613074.1"/>
    </source>
</evidence>
<feature type="domain" description="GFO/IDH/MocA-like oxidoreductase" evidence="5">
    <location>
        <begin position="172"/>
        <end position="295"/>
    </location>
</feature>
<feature type="chain" id="PRO_5030755936" description="Gfo/Idh/MocA-like oxidoreductase N-terminal domain-containing protein" evidence="3">
    <location>
        <begin position="21"/>
        <end position="430"/>
    </location>
</feature>
<dbReference type="Gene3D" id="3.30.360.10">
    <property type="entry name" value="Dihydrodipicolinate Reductase, domain 2"/>
    <property type="match status" value="1"/>
</dbReference>
<evidence type="ECO:0000259" key="5">
    <source>
        <dbReference type="Pfam" id="PF22725"/>
    </source>
</evidence>
<evidence type="ECO:0000259" key="4">
    <source>
        <dbReference type="Pfam" id="PF01408"/>
    </source>
</evidence>
<dbReference type="GO" id="GO:0016491">
    <property type="term" value="F:oxidoreductase activity"/>
    <property type="evidence" value="ECO:0007669"/>
    <property type="project" value="UniProtKB-KW"/>
</dbReference>
<reference evidence="6" key="1">
    <citation type="submission" date="2021-01" db="EMBL/GenBank/DDBJ databases">
        <authorList>
            <person name="Corre E."/>
            <person name="Pelletier E."/>
            <person name="Niang G."/>
            <person name="Scheremetjew M."/>
            <person name="Finn R."/>
            <person name="Kale V."/>
            <person name="Holt S."/>
            <person name="Cochrane G."/>
            <person name="Meng A."/>
            <person name="Brown T."/>
            <person name="Cohen L."/>
        </authorList>
    </citation>
    <scope>NUCLEOTIDE SEQUENCE</scope>
    <source>
        <strain evidence="6">PLY182g</strain>
    </source>
</reference>
<sequence>MPNRSFRLWVLLVVASEAAAALLRPATIVPRRSPAARMKIADGVVGVGIVGAGRIGLVHCEALAQCDSARAVIISNPTVAKAEAAAAKYKLEAFSADAMEVINHPDVEAVWICSPSQYHAEQIKACAAAGKHIFCEKPIATDLPETIEAIAACNKAGVKLMTALQRRFDPNFRRVKTAIEQGEVGEVVQIKLTSRDPSPPPFQYVKGGGGIFKDMAVHDLDMARFLMDSEPVEILASGSCTIDEAILELPGPEAFDTAVIVMKFASGKESFIDVCRQAPYGYDQRAEVLGQSAMIMTDNNYPNTARIYSADFTGNADMPYDFFMSRYKEAYVQETLAFVQSLVTDSPVPCSGEDGLIALVMAIAAGKSATERRWVKFSELAPQLCALSSNLPPAEAAVECDLEIIEQDTGAINWKKLLGEGDFLRKREVV</sequence>
<evidence type="ECO:0008006" key="7">
    <source>
        <dbReference type="Google" id="ProtNLM"/>
    </source>
</evidence>
<gene>
    <name evidence="6" type="ORF">CPEL01642_LOCUS16454</name>
</gene>
<feature type="signal peptide" evidence="3">
    <location>
        <begin position="1"/>
        <end position="20"/>
    </location>
</feature>
<comment type="similarity">
    <text evidence="1">Belongs to the Gfo/Idh/MocA family.</text>
</comment>
<dbReference type="Pfam" id="PF01408">
    <property type="entry name" value="GFO_IDH_MocA"/>
    <property type="match status" value="1"/>
</dbReference>
<evidence type="ECO:0000256" key="2">
    <source>
        <dbReference type="ARBA" id="ARBA00023002"/>
    </source>
</evidence>
<dbReference type="GO" id="GO:0005737">
    <property type="term" value="C:cytoplasm"/>
    <property type="evidence" value="ECO:0007669"/>
    <property type="project" value="TreeGrafter"/>
</dbReference>
<organism evidence="6">
    <name type="scientific">Coccolithus braarudii</name>
    <dbReference type="NCBI Taxonomy" id="221442"/>
    <lineage>
        <taxon>Eukaryota</taxon>
        <taxon>Haptista</taxon>
        <taxon>Haptophyta</taxon>
        <taxon>Prymnesiophyceae</taxon>
        <taxon>Coccolithales</taxon>
        <taxon>Coccolithaceae</taxon>
        <taxon>Coccolithus</taxon>
    </lineage>
</organism>
<dbReference type="SUPFAM" id="SSF55347">
    <property type="entry name" value="Glyceraldehyde-3-phosphate dehydrogenase-like, C-terminal domain"/>
    <property type="match status" value="1"/>
</dbReference>
<dbReference type="PANTHER" id="PTHR42840">
    <property type="entry name" value="NAD(P)-BINDING ROSSMANN-FOLD SUPERFAMILY PROTEIN-RELATED"/>
    <property type="match status" value="1"/>
</dbReference>
<protein>
    <recommendedName>
        <fullName evidence="7">Gfo/Idh/MocA-like oxidoreductase N-terminal domain-containing protein</fullName>
    </recommendedName>
</protein>
<keyword evidence="2" id="KW-0560">Oxidoreductase</keyword>
<keyword evidence="3" id="KW-0732">Signal</keyword>
<dbReference type="GO" id="GO:0006740">
    <property type="term" value="P:NADPH regeneration"/>
    <property type="evidence" value="ECO:0007669"/>
    <property type="project" value="TreeGrafter"/>
</dbReference>
<dbReference type="SUPFAM" id="SSF51735">
    <property type="entry name" value="NAD(P)-binding Rossmann-fold domains"/>
    <property type="match status" value="1"/>
</dbReference>
<dbReference type="NCBIfam" id="TIGR04380">
    <property type="entry name" value="myo_inos_iolG"/>
    <property type="match status" value="1"/>
</dbReference>
<feature type="domain" description="Gfo/Idh/MocA-like oxidoreductase N-terminal" evidence="4">
    <location>
        <begin position="46"/>
        <end position="162"/>
    </location>
</feature>